<dbReference type="RefSeq" id="WP_200359348.1">
    <property type="nucleotide sequence ID" value="NZ_JAENIL010000087.1"/>
</dbReference>
<dbReference type="Gene3D" id="3.30.70.970">
    <property type="entry name" value="RraB-like"/>
    <property type="match status" value="1"/>
</dbReference>
<feature type="domain" description="Regulator of ribonuclease activity B" evidence="1">
    <location>
        <begin position="36"/>
        <end position="124"/>
    </location>
</feature>
<name>A0A934S7P7_9BACT</name>
<accession>A0A934S7P7</accession>
<evidence type="ECO:0000259" key="1">
    <source>
        <dbReference type="Pfam" id="PF06877"/>
    </source>
</evidence>
<organism evidence="2 3">
    <name type="scientific">Pelagicoccus mobilis</name>
    <dbReference type="NCBI Taxonomy" id="415221"/>
    <lineage>
        <taxon>Bacteria</taxon>
        <taxon>Pseudomonadati</taxon>
        <taxon>Verrucomicrobiota</taxon>
        <taxon>Opitutia</taxon>
        <taxon>Puniceicoccales</taxon>
        <taxon>Pelagicoccaceae</taxon>
        <taxon>Pelagicoccus</taxon>
    </lineage>
</organism>
<dbReference type="InterPro" id="IPR009671">
    <property type="entry name" value="RraB_dom"/>
</dbReference>
<sequence length="132" mass="15646">MGLFSQIFGRGDQPERYRNEMQQQSNRLYHIEKVAEFLDELEEEGFDQSKEFQFQCIFTTDTEKKAKRFAEELRKINYQGDWQKPDEGDFEIIGNSLIKESRKPALLDWVALMCELSEAHDCEFASWLPVRP</sequence>
<evidence type="ECO:0000313" key="3">
    <source>
        <dbReference type="Proteomes" id="UP000617628"/>
    </source>
</evidence>
<dbReference type="AlphaFoldDB" id="A0A934S7P7"/>
<protein>
    <submittedName>
        <fullName evidence="2">Ribonuclease E inhibitor RraB</fullName>
    </submittedName>
</protein>
<proteinExistence type="predicted"/>
<evidence type="ECO:0000313" key="2">
    <source>
        <dbReference type="EMBL" id="MBK1880413.1"/>
    </source>
</evidence>
<dbReference type="InterPro" id="IPR036701">
    <property type="entry name" value="RraB-like_sf"/>
</dbReference>
<dbReference type="SUPFAM" id="SSF89946">
    <property type="entry name" value="Hypothetical protein VC0424"/>
    <property type="match status" value="1"/>
</dbReference>
<dbReference type="Proteomes" id="UP000617628">
    <property type="component" value="Unassembled WGS sequence"/>
</dbReference>
<gene>
    <name evidence="2" type="ORF">JIN87_26240</name>
</gene>
<comment type="caution">
    <text evidence="2">The sequence shown here is derived from an EMBL/GenBank/DDBJ whole genome shotgun (WGS) entry which is preliminary data.</text>
</comment>
<dbReference type="EMBL" id="JAENIL010000087">
    <property type="protein sequence ID" value="MBK1880413.1"/>
    <property type="molecule type" value="Genomic_DNA"/>
</dbReference>
<dbReference type="Pfam" id="PF06877">
    <property type="entry name" value="RraB"/>
    <property type="match status" value="1"/>
</dbReference>
<reference evidence="2" key="1">
    <citation type="submission" date="2021-01" db="EMBL/GenBank/DDBJ databases">
        <title>Modified the classification status of verrucomicrobia.</title>
        <authorList>
            <person name="Feng X."/>
        </authorList>
    </citation>
    <scope>NUCLEOTIDE SEQUENCE</scope>
    <source>
        <strain evidence="2">KCTC 13126</strain>
    </source>
</reference>
<keyword evidence="3" id="KW-1185">Reference proteome</keyword>